<organism evidence="1 2">
    <name type="scientific">Sphingobium cupriresistens LL01</name>
    <dbReference type="NCBI Taxonomy" id="1420583"/>
    <lineage>
        <taxon>Bacteria</taxon>
        <taxon>Pseudomonadati</taxon>
        <taxon>Pseudomonadota</taxon>
        <taxon>Alphaproteobacteria</taxon>
        <taxon>Sphingomonadales</taxon>
        <taxon>Sphingomonadaceae</taxon>
        <taxon>Sphingobium</taxon>
    </lineage>
</organism>
<gene>
    <name evidence="1" type="ORF">V473_15215</name>
</gene>
<evidence type="ECO:0000313" key="2">
    <source>
        <dbReference type="Proteomes" id="UP000052232"/>
    </source>
</evidence>
<dbReference type="EMBL" id="JACT01000003">
    <property type="protein sequence ID" value="KMS54699.1"/>
    <property type="molecule type" value="Genomic_DNA"/>
</dbReference>
<evidence type="ECO:0000313" key="1">
    <source>
        <dbReference type="EMBL" id="KMS54699.1"/>
    </source>
</evidence>
<sequence>MFERSLAVLLKPPTREDRVALSPISEVALIAAGKAPLQMPNDMVRFATRGIIIALFTDPLLLDLISQHIEESMCNC</sequence>
<comment type="caution">
    <text evidence="1">The sequence shown here is derived from an EMBL/GenBank/DDBJ whole genome shotgun (WGS) entry which is preliminary data.</text>
</comment>
<reference evidence="1 2" key="1">
    <citation type="journal article" date="2015" name="G3 (Bethesda)">
        <title>Insights into Ongoing Evolution of the Hexachlorocyclohexane Catabolic Pathway from Comparative Genomics of Ten Sphingomonadaceae Strains.</title>
        <authorList>
            <person name="Pearce S.L."/>
            <person name="Oakeshott J.G."/>
            <person name="Pandey G."/>
        </authorList>
    </citation>
    <scope>NUCLEOTIDE SEQUENCE [LARGE SCALE GENOMIC DNA]</scope>
    <source>
        <strain evidence="1 2">LL01</strain>
    </source>
</reference>
<accession>A0A0J7XSP9</accession>
<proteinExistence type="predicted"/>
<name>A0A0J7XSP9_9SPHN</name>
<keyword evidence="2" id="KW-1185">Reference proteome</keyword>
<dbReference type="AlphaFoldDB" id="A0A0J7XSP9"/>
<protein>
    <submittedName>
        <fullName evidence="1">Uncharacterized protein</fullName>
    </submittedName>
</protein>
<dbReference type="Proteomes" id="UP000052232">
    <property type="component" value="Unassembled WGS sequence"/>
</dbReference>